<dbReference type="InterPro" id="IPR035919">
    <property type="entry name" value="EAL_sf"/>
</dbReference>
<dbReference type="CDD" id="cd01948">
    <property type="entry name" value="EAL"/>
    <property type="match status" value="1"/>
</dbReference>
<dbReference type="KEGG" id="acad:UA74_06135"/>
<dbReference type="InterPro" id="IPR035965">
    <property type="entry name" value="PAS-like_dom_sf"/>
</dbReference>
<dbReference type="Gene3D" id="3.30.70.270">
    <property type="match status" value="1"/>
</dbReference>
<dbReference type="Pfam" id="PF00563">
    <property type="entry name" value="EAL"/>
    <property type="match status" value="1"/>
</dbReference>
<dbReference type="InterPro" id="IPR000014">
    <property type="entry name" value="PAS"/>
</dbReference>
<feature type="domain" description="PAC" evidence="3">
    <location>
        <begin position="217"/>
        <end position="270"/>
    </location>
</feature>
<evidence type="ECO:0000313" key="6">
    <source>
        <dbReference type="EMBL" id="APU13300.1"/>
    </source>
</evidence>
<feature type="domain" description="PAS" evidence="2">
    <location>
        <begin position="144"/>
        <end position="214"/>
    </location>
</feature>
<dbReference type="SUPFAM" id="SSF55073">
    <property type="entry name" value="Nucleotide cyclase"/>
    <property type="match status" value="1"/>
</dbReference>
<dbReference type="InterPro" id="IPR001633">
    <property type="entry name" value="EAL_dom"/>
</dbReference>
<dbReference type="PANTHER" id="PTHR44757">
    <property type="entry name" value="DIGUANYLATE CYCLASE DGCP"/>
    <property type="match status" value="1"/>
</dbReference>
<dbReference type="PROSITE" id="PS50883">
    <property type="entry name" value="EAL"/>
    <property type="match status" value="1"/>
</dbReference>
<dbReference type="NCBIfam" id="TIGR00254">
    <property type="entry name" value="GGDEF"/>
    <property type="match status" value="1"/>
</dbReference>
<name>A0AAC9LBB9_9PSEU</name>
<accession>A0AAC9LBB9</accession>
<feature type="domain" description="EAL" evidence="4">
    <location>
        <begin position="444"/>
        <end position="702"/>
    </location>
</feature>
<feature type="domain" description="GGDEF" evidence="5">
    <location>
        <begin position="301"/>
        <end position="435"/>
    </location>
</feature>
<dbReference type="Gene3D" id="3.30.450.20">
    <property type="entry name" value="PAS domain"/>
    <property type="match status" value="1"/>
</dbReference>
<proteinExistence type="predicted"/>
<dbReference type="Proteomes" id="UP000185511">
    <property type="component" value="Chromosome"/>
</dbReference>
<dbReference type="InterPro" id="IPR000160">
    <property type="entry name" value="GGDEF_dom"/>
</dbReference>
<dbReference type="SMART" id="SM00086">
    <property type="entry name" value="PAC"/>
    <property type="match status" value="1"/>
</dbReference>
<evidence type="ECO:0000259" key="5">
    <source>
        <dbReference type="PROSITE" id="PS50887"/>
    </source>
</evidence>
<evidence type="ECO:0000259" key="4">
    <source>
        <dbReference type="PROSITE" id="PS50883"/>
    </source>
</evidence>
<dbReference type="InterPro" id="IPR029787">
    <property type="entry name" value="Nucleotide_cyclase"/>
</dbReference>
<dbReference type="RefSeq" id="WP_157442173.1">
    <property type="nucleotide sequence ID" value="NZ_CP016076.1"/>
</dbReference>
<dbReference type="InterPro" id="IPR043128">
    <property type="entry name" value="Rev_trsase/Diguanyl_cyclase"/>
</dbReference>
<dbReference type="Gene3D" id="3.20.20.450">
    <property type="entry name" value="EAL domain"/>
    <property type="match status" value="1"/>
</dbReference>
<dbReference type="PROSITE" id="PS50112">
    <property type="entry name" value="PAS"/>
    <property type="match status" value="1"/>
</dbReference>
<dbReference type="PANTHER" id="PTHR44757:SF2">
    <property type="entry name" value="BIOFILM ARCHITECTURE MAINTENANCE PROTEIN MBAA"/>
    <property type="match status" value="1"/>
</dbReference>
<dbReference type="InterPro" id="IPR001610">
    <property type="entry name" value="PAC"/>
</dbReference>
<sequence length="704" mass="77523">MDSPQALDFVRRWASAMTRTTYVPLERADIERQLHTFLNRLVGALAAEPFSTVVATDMGRLLVEGHFTGPDSLGSTTALLGPQLLDEPRLRGVDRLPHKVVALLGELAAGYSVALRDQVLDRQEQLNRALLSAKNKAERDLRASETRLREIFAGSALGIVISDVHNEIEEVNEAFATMLGSPQEALTELNLLDLIHPEEIDTVREYYARLLAGEVPRIQEYARFTDPSGEPVWGRISATLLFDFQGGPRGLVTMVEDVTDQNLLQEEFSRQTLHDVLTALPNRQYLVSHLERVLARAKPDALITLCHVGLDGLTVINHGLGHTAGDFLLREVGSRLTSAVRGERAMVARLGGDEFAILIENTDETPDAGALSAAISSELTEPAYYRENGLAVSACIGIVQRIARQIVTTELLRDADITLHRTKSVGNGQWSLFDSRQDEVHREHYRLAASMPGALEMGEVRVEYQPMARVADGEVVGVEALVTWDHPEVGTLDHAQCLSLANETGLIGQLGGWLLDEACRQGLRWQREFDDAPPLVINLTTDQACDPDLLRRVRRLLDETQYEPAKLWLGFPAGAVSRSDREGGENAALLRELGIVILISDFGTSYLDLHCLRLLPDAPVRISNRLLAELTADPCEDSVTSEAVTAVVKLVHRAGRTAMVGEIRTAEQAEWIIELKADVAQGPYLVACTDAETLTQALRDQRRG</sequence>
<dbReference type="Pfam" id="PF08448">
    <property type="entry name" value="PAS_4"/>
    <property type="match status" value="1"/>
</dbReference>
<organism evidence="6 7">
    <name type="scientific">Actinoalloteichus fjordicus</name>
    <dbReference type="NCBI Taxonomy" id="1612552"/>
    <lineage>
        <taxon>Bacteria</taxon>
        <taxon>Bacillati</taxon>
        <taxon>Actinomycetota</taxon>
        <taxon>Actinomycetes</taxon>
        <taxon>Pseudonocardiales</taxon>
        <taxon>Pseudonocardiaceae</taxon>
        <taxon>Actinoalloteichus</taxon>
    </lineage>
</organism>
<dbReference type="InterPro" id="IPR052155">
    <property type="entry name" value="Biofilm_reg_signaling"/>
</dbReference>
<evidence type="ECO:0000259" key="3">
    <source>
        <dbReference type="PROSITE" id="PS50113"/>
    </source>
</evidence>
<dbReference type="PROSITE" id="PS50113">
    <property type="entry name" value="PAC"/>
    <property type="match status" value="1"/>
</dbReference>
<reference evidence="7" key="1">
    <citation type="submission" date="2016-06" db="EMBL/GenBank/DDBJ databases">
        <title>Complete genome sequence of Actinoalloteichus fjordicus DSM 46855 (=ADI127-17), type strain of the new species Actinoalloteichus fjordicus.</title>
        <authorList>
            <person name="Ruckert C."/>
            <person name="Nouioui I."/>
            <person name="Willmese J."/>
            <person name="van Wezel G."/>
            <person name="Klenk H.-P."/>
            <person name="Kalinowski J."/>
            <person name="Zotchev S.B."/>
        </authorList>
    </citation>
    <scope>NUCLEOTIDE SEQUENCE [LARGE SCALE GENOMIC DNA]</scope>
    <source>
        <strain evidence="7">ADI127-7</strain>
    </source>
</reference>
<evidence type="ECO:0000256" key="1">
    <source>
        <dbReference type="SAM" id="Coils"/>
    </source>
</evidence>
<dbReference type="SUPFAM" id="SSF141868">
    <property type="entry name" value="EAL domain-like"/>
    <property type="match status" value="1"/>
</dbReference>
<keyword evidence="1" id="KW-0175">Coiled coil</keyword>
<evidence type="ECO:0000259" key="2">
    <source>
        <dbReference type="PROSITE" id="PS50112"/>
    </source>
</evidence>
<dbReference type="CDD" id="cd01949">
    <property type="entry name" value="GGDEF"/>
    <property type="match status" value="1"/>
</dbReference>
<keyword evidence="7" id="KW-1185">Reference proteome</keyword>
<dbReference type="AlphaFoldDB" id="A0AAC9LBB9"/>
<dbReference type="EMBL" id="CP016076">
    <property type="protein sequence ID" value="APU13300.1"/>
    <property type="molecule type" value="Genomic_DNA"/>
</dbReference>
<dbReference type="PROSITE" id="PS50887">
    <property type="entry name" value="GGDEF"/>
    <property type="match status" value="1"/>
</dbReference>
<protein>
    <submittedName>
        <fullName evidence="6">PAS domain S-box/diguanylate cyclase (GGDEF) domain-containing protein</fullName>
    </submittedName>
</protein>
<dbReference type="SMART" id="SM00052">
    <property type="entry name" value="EAL"/>
    <property type="match status" value="1"/>
</dbReference>
<dbReference type="SUPFAM" id="SSF55785">
    <property type="entry name" value="PYP-like sensor domain (PAS domain)"/>
    <property type="match status" value="1"/>
</dbReference>
<dbReference type="SMART" id="SM00267">
    <property type="entry name" value="GGDEF"/>
    <property type="match status" value="1"/>
</dbReference>
<feature type="coiled-coil region" evidence="1">
    <location>
        <begin position="116"/>
        <end position="147"/>
    </location>
</feature>
<dbReference type="NCBIfam" id="TIGR00229">
    <property type="entry name" value="sensory_box"/>
    <property type="match status" value="1"/>
</dbReference>
<dbReference type="InterPro" id="IPR000700">
    <property type="entry name" value="PAS-assoc_C"/>
</dbReference>
<evidence type="ECO:0000313" key="7">
    <source>
        <dbReference type="Proteomes" id="UP000185511"/>
    </source>
</evidence>
<dbReference type="CDD" id="cd00130">
    <property type="entry name" value="PAS"/>
    <property type="match status" value="1"/>
</dbReference>
<dbReference type="InterPro" id="IPR013656">
    <property type="entry name" value="PAS_4"/>
</dbReference>
<gene>
    <name evidence="6" type="ORF">UA74_06135</name>
</gene>
<dbReference type="Pfam" id="PF00990">
    <property type="entry name" value="GGDEF"/>
    <property type="match status" value="1"/>
</dbReference>
<dbReference type="SMART" id="SM00091">
    <property type="entry name" value="PAS"/>
    <property type="match status" value="1"/>
</dbReference>